<proteinExistence type="predicted"/>
<dbReference type="Proteomes" id="UP000002663">
    <property type="component" value="Chromosome"/>
</dbReference>
<dbReference type="KEGG" id="thl:TEH_08800"/>
<gene>
    <name evidence="1" type="ordered locus">TEH_08800</name>
</gene>
<dbReference type="EMBL" id="AP012046">
    <property type="protein sequence ID" value="BAK94207.1"/>
    <property type="molecule type" value="Genomic_DNA"/>
</dbReference>
<name>A0AAN1SG05_TETHN</name>
<sequence length="71" mass="8128">MRTIYKKITNPDSEAKFQQKFIAEGEEMPQGWTEDFEELDLPEDEPTETESMQQQIADLQEIVSDISGGGF</sequence>
<evidence type="ECO:0000313" key="2">
    <source>
        <dbReference type="Proteomes" id="UP000002663"/>
    </source>
</evidence>
<evidence type="ECO:0000313" key="1">
    <source>
        <dbReference type="EMBL" id="BAK94207.1"/>
    </source>
</evidence>
<protein>
    <submittedName>
        <fullName evidence="1">Uncharacterized protein</fullName>
    </submittedName>
</protein>
<dbReference type="RefSeq" id="WP_014124271.1">
    <property type="nucleotide sequence ID" value="NC_016052.1"/>
</dbReference>
<accession>A0AAN1SG05</accession>
<dbReference type="AlphaFoldDB" id="A0AAN1SG05"/>
<reference evidence="1 2" key="1">
    <citation type="submission" date="2011-01" db="EMBL/GenBank/DDBJ databases">
        <title>Whole genome sequence of Tetragenococcus halophilus NBRC 12172.</title>
        <authorList>
            <person name="Nakazawa H."/>
            <person name="Omata S."/>
            <person name="Koga C."/>
            <person name="Watanabe Y."/>
            <person name="Katano Y."/>
            <person name="Ito N."/>
            <person name="Tsukatani N."/>
            <person name="Ankai A."/>
            <person name="Oguchi A."/>
            <person name="Fukui S."/>
            <person name="Yashiro I."/>
            <person name="Kamata S."/>
            <person name="Hashimoto Y."/>
            <person name="Yamazaki J."/>
            <person name="Taguchi H."/>
            <person name="Tanaka A."/>
            <person name="Koyama T."/>
            <person name="Ichige A."/>
            <person name="Hanya Y."/>
            <person name="Tanikawa S."/>
            <person name="Yamazaki S."/>
            <person name="Fujita N."/>
        </authorList>
    </citation>
    <scope>NUCLEOTIDE SEQUENCE [LARGE SCALE GENOMIC DNA]</scope>
    <source>
        <strain evidence="2">DSM 20338 / JCM 20259 / NCIMB 9735 / NBRC 12172</strain>
    </source>
</reference>
<organism evidence="1 2">
    <name type="scientific">Tetragenococcus halophilus (strain DSM 20338 / JCM 20259 / NCIMB 9735 / NBRC 12172)</name>
    <name type="common">Pediococcus halophilus</name>
    <dbReference type="NCBI Taxonomy" id="945021"/>
    <lineage>
        <taxon>Bacteria</taxon>
        <taxon>Bacillati</taxon>
        <taxon>Bacillota</taxon>
        <taxon>Bacilli</taxon>
        <taxon>Lactobacillales</taxon>
        <taxon>Enterococcaceae</taxon>
        <taxon>Tetragenococcus</taxon>
    </lineage>
</organism>